<name>A0ABP7DNS8_9ACTN</name>
<feature type="region of interest" description="Disordered" evidence="14">
    <location>
        <begin position="896"/>
        <end position="939"/>
    </location>
</feature>
<organism evidence="16 17">
    <name type="scientific">Microlunatus aurantiacus</name>
    <dbReference type="NCBI Taxonomy" id="446786"/>
    <lineage>
        <taxon>Bacteria</taxon>
        <taxon>Bacillati</taxon>
        <taxon>Actinomycetota</taxon>
        <taxon>Actinomycetes</taxon>
        <taxon>Propionibacteriales</taxon>
        <taxon>Propionibacteriaceae</taxon>
        <taxon>Microlunatus</taxon>
    </lineage>
</organism>
<dbReference type="Pfam" id="PF02875">
    <property type="entry name" value="Mur_ligase_C"/>
    <property type="match status" value="1"/>
</dbReference>
<comment type="catalytic activity">
    <reaction evidence="12">
        <text>[L-4-(L-arginin-2-N-yl)aspartate](n) + L-aspartate + ATP = [L-4-(L-arginin-2-N-yl)aspartate](n)-L-aspartate + ADP + phosphate + H(+)</text>
        <dbReference type="Rhea" id="RHEA:13277"/>
        <dbReference type="Rhea" id="RHEA-COMP:13728"/>
        <dbReference type="Rhea" id="RHEA-COMP:13733"/>
        <dbReference type="ChEBI" id="CHEBI:15378"/>
        <dbReference type="ChEBI" id="CHEBI:29991"/>
        <dbReference type="ChEBI" id="CHEBI:30616"/>
        <dbReference type="ChEBI" id="CHEBI:43474"/>
        <dbReference type="ChEBI" id="CHEBI:137986"/>
        <dbReference type="ChEBI" id="CHEBI:137990"/>
        <dbReference type="ChEBI" id="CHEBI:456216"/>
        <dbReference type="EC" id="6.3.2.29"/>
    </reaction>
</comment>
<evidence type="ECO:0000256" key="9">
    <source>
        <dbReference type="ARBA" id="ARBA00022840"/>
    </source>
</evidence>
<comment type="similarity">
    <text evidence="2">In the C-terminal section; belongs to the MurCDEF family.</text>
</comment>
<dbReference type="Pfam" id="PF08245">
    <property type="entry name" value="Mur_ligase_M"/>
    <property type="match status" value="1"/>
</dbReference>
<dbReference type="PANTHER" id="PTHR23135:SF18">
    <property type="entry name" value="CYANOPHYCIN SYNTHETASE"/>
    <property type="match status" value="1"/>
</dbReference>
<evidence type="ECO:0000256" key="12">
    <source>
        <dbReference type="ARBA" id="ARBA00048425"/>
    </source>
</evidence>
<evidence type="ECO:0000256" key="8">
    <source>
        <dbReference type="ARBA" id="ARBA00022741"/>
    </source>
</evidence>
<dbReference type="EC" id="6.3.2.30" evidence="4"/>
<dbReference type="SUPFAM" id="SSF53244">
    <property type="entry name" value="MurD-like peptide ligases, peptide-binding domain"/>
    <property type="match status" value="1"/>
</dbReference>
<proteinExistence type="inferred from homology"/>
<dbReference type="InterPro" id="IPR013651">
    <property type="entry name" value="ATP-grasp_RimK-type"/>
</dbReference>
<reference evidence="17" key="1">
    <citation type="journal article" date="2019" name="Int. J. Syst. Evol. Microbiol.">
        <title>The Global Catalogue of Microorganisms (GCM) 10K type strain sequencing project: providing services to taxonomists for standard genome sequencing and annotation.</title>
        <authorList>
            <consortium name="The Broad Institute Genomics Platform"/>
            <consortium name="The Broad Institute Genome Sequencing Center for Infectious Disease"/>
            <person name="Wu L."/>
            <person name="Ma J."/>
        </authorList>
    </citation>
    <scope>NUCLEOTIDE SEQUENCE [LARGE SCALE GENOMIC DNA]</scope>
    <source>
        <strain evidence="17">JCM 16548</strain>
    </source>
</reference>
<evidence type="ECO:0000256" key="1">
    <source>
        <dbReference type="ARBA" id="ARBA00003184"/>
    </source>
</evidence>
<sequence length="939" mass="101267">MTDSATPRPDLRIVSSRVYRGPNVWHYEPAIQLVVDLGVLEDFPTNLIPGFTEGLLERLPGLRNHTCSRGRRGGFVERLEEGTWLGHVSEHVALQLQQAVGHDMRRGKTRGVKGVRGQYNVIFAYSDEKVGLAAGELAVRLVNDLVEHDPAFDFEAELETFIIRGERTAFGPSTQAIIDEAVSRDIPFIRLNSSSLVQLGQGVHQKRIRATMTSNTSSVAVDIASNKELTLTLLASAGLPVPRSASVREADDAVRLAERTGYPVVVKPLDGNHGRGVILDLNDAEAVRAGFAVAQEESRNGLVIVESYVTGKDYRCLVIDGKIAAIAERVPAHVVGDGTSTITELVDRTNADPRRGVGHEKVLTKIKIDRAAVDLVAQQGFGMDEVPPAGEMIKLTLTGNMSTGGISIDRTLEAHPENIEIAEEAARVIGLDIAGIDFIAPDITQPVRETGGAICEVNAAPGFRMHTHPTVGDPQYIAKPVIDMLFPPGSPSRIPIVAVTGTNGKTTTSRMIAHIFKGIGRKVGMTSTDGVVIDERLVIRADASGPRSAKMVLQNPRVDFAMFEVARGGILREGLGYERNDVGVVLNVQPDHLGLRGIDTLEQLADVKAVVVEAVPRNGYAVLNADDPLVRAMRRRCSGRVVWFTLSEPGSEVWESVDDHCRRGGRAVVLERSELGDMIVVKEGRRAMQLAWTHLLPATFGGRATMNVQNAMAAAAAAFAAGASLHDIRQGLRSFSTNYYLSPGRLNEVQVEGRTVIVDYAHNAPGLRMLGDFVDKTAVTLDKASELGKVSRIGVIATAGDRRDSDMRELGAIAAQHFDVVIVREDVSLRGRQRGEVADLIAEGVRTAMGEGVRAKQVEIVLDELEATRHAIARSNPGDLIVVCVDQHASVMSELESYGRQAQPGARRDDHASTNSVSDPDFVASAADSDPGSTEPALF</sequence>
<dbReference type="Pfam" id="PF08443">
    <property type="entry name" value="RimK"/>
    <property type="match status" value="1"/>
</dbReference>
<evidence type="ECO:0000256" key="6">
    <source>
        <dbReference type="ARBA" id="ARBA00022036"/>
    </source>
</evidence>
<dbReference type="NCBIfam" id="TIGR02068">
    <property type="entry name" value="cya_phycin_syn"/>
    <property type="match status" value="1"/>
</dbReference>
<evidence type="ECO:0000313" key="17">
    <source>
        <dbReference type="Proteomes" id="UP001500051"/>
    </source>
</evidence>
<keyword evidence="8 13" id="KW-0547">Nucleotide-binding</keyword>
<gene>
    <name evidence="16" type="primary">cphA</name>
    <name evidence="16" type="ORF">GCM10022204_27710</name>
</gene>
<evidence type="ECO:0000256" key="14">
    <source>
        <dbReference type="SAM" id="MobiDB-lite"/>
    </source>
</evidence>
<evidence type="ECO:0000259" key="15">
    <source>
        <dbReference type="PROSITE" id="PS50975"/>
    </source>
</evidence>
<dbReference type="EC" id="6.3.2.29" evidence="5"/>
<accession>A0ABP7DNS8</accession>
<dbReference type="InterPro" id="IPR044019">
    <property type="entry name" value="Cyanophycin_syn_N"/>
</dbReference>
<dbReference type="InterPro" id="IPR004101">
    <property type="entry name" value="Mur_ligase_C"/>
</dbReference>
<dbReference type="RefSeq" id="WP_344812982.1">
    <property type="nucleotide sequence ID" value="NZ_BAAAYX010000013.1"/>
</dbReference>
<dbReference type="NCBIfam" id="NF010623">
    <property type="entry name" value="PRK14016.1"/>
    <property type="match status" value="1"/>
</dbReference>
<dbReference type="Proteomes" id="UP001500051">
    <property type="component" value="Unassembled WGS sequence"/>
</dbReference>
<dbReference type="InterPro" id="IPR036615">
    <property type="entry name" value="Mur_ligase_C_dom_sf"/>
</dbReference>
<comment type="catalytic activity">
    <reaction evidence="11">
        <text>[L-4-(L-arginin-2-N-yl)aspartate](n)-L-aspartate + L-arginine + ATP = [L-4-(L-arginin-2-N-yl)aspartate](n+1) + ADP + phosphate + H(+)</text>
        <dbReference type="Rhea" id="RHEA:23888"/>
        <dbReference type="Rhea" id="RHEA-COMP:13732"/>
        <dbReference type="Rhea" id="RHEA-COMP:13733"/>
        <dbReference type="ChEBI" id="CHEBI:15378"/>
        <dbReference type="ChEBI" id="CHEBI:30616"/>
        <dbReference type="ChEBI" id="CHEBI:32682"/>
        <dbReference type="ChEBI" id="CHEBI:43474"/>
        <dbReference type="ChEBI" id="CHEBI:137986"/>
        <dbReference type="ChEBI" id="CHEBI:137990"/>
        <dbReference type="ChEBI" id="CHEBI:456216"/>
        <dbReference type="EC" id="6.3.2.30"/>
    </reaction>
</comment>
<dbReference type="SUPFAM" id="SSF56059">
    <property type="entry name" value="Glutathione synthetase ATP-binding domain-like"/>
    <property type="match status" value="1"/>
</dbReference>
<protein>
    <recommendedName>
        <fullName evidence="6">Cyanophycin synthetase</fullName>
        <ecNumber evidence="5">6.3.2.29</ecNumber>
        <ecNumber evidence="4">6.3.2.30</ecNumber>
    </recommendedName>
    <alternativeName>
        <fullName evidence="10">Cyanophycin synthase</fullName>
    </alternativeName>
</protein>
<dbReference type="PANTHER" id="PTHR23135">
    <property type="entry name" value="MUR LIGASE FAMILY MEMBER"/>
    <property type="match status" value="1"/>
</dbReference>
<evidence type="ECO:0000256" key="7">
    <source>
        <dbReference type="ARBA" id="ARBA00022598"/>
    </source>
</evidence>
<dbReference type="InterPro" id="IPR036565">
    <property type="entry name" value="Mur-like_cat_sf"/>
</dbReference>
<evidence type="ECO:0000313" key="16">
    <source>
        <dbReference type="EMBL" id="GAA3708121.1"/>
    </source>
</evidence>
<dbReference type="Gene3D" id="3.40.1190.10">
    <property type="entry name" value="Mur-like, catalytic domain"/>
    <property type="match status" value="1"/>
</dbReference>
<evidence type="ECO:0000256" key="4">
    <source>
        <dbReference type="ARBA" id="ARBA00012968"/>
    </source>
</evidence>
<evidence type="ECO:0000256" key="3">
    <source>
        <dbReference type="ARBA" id="ARBA00011738"/>
    </source>
</evidence>
<dbReference type="Gene3D" id="3.30.470.20">
    <property type="entry name" value="ATP-grasp fold, B domain"/>
    <property type="match status" value="2"/>
</dbReference>
<evidence type="ECO:0000256" key="11">
    <source>
        <dbReference type="ARBA" id="ARBA00048094"/>
    </source>
</evidence>
<dbReference type="EMBL" id="BAAAYX010000013">
    <property type="protein sequence ID" value="GAA3708121.1"/>
    <property type="molecule type" value="Genomic_DNA"/>
</dbReference>
<dbReference type="InterPro" id="IPR013221">
    <property type="entry name" value="Mur_ligase_cen"/>
</dbReference>
<dbReference type="InterPro" id="IPR011761">
    <property type="entry name" value="ATP-grasp"/>
</dbReference>
<keyword evidence="17" id="KW-1185">Reference proteome</keyword>
<feature type="domain" description="ATP-grasp" evidence="15">
    <location>
        <begin position="231"/>
        <end position="486"/>
    </location>
</feature>
<evidence type="ECO:0000256" key="2">
    <source>
        <dbReference type="ARBA" id="ARBA00009060"/>
    </source>
</evidence>
<evidence type="ECO:0000256" key="13">
    <source>
        <dbReference type="PROSITE-ProRule" id="PRU00409"/>
    </source>
</evidence>
<comment type="subunit">
    <text evidence="3">Homodimer.</text>
</comment>
<evidence type="ECO:0000256" key="5">
    <source>
        <dbReference type="ARBA" id="ARBA00013005"/>
    </source>
</evidence>
<dbReference type="Gene3D" id="3.90.190.20">
    <property type="entry name" value="Mur ligase, C-terminal domain"/>
    <property type="match status" value="1"/>
</dbReference>
<comment type="function">
    <text evidence="1">Catalyzes the ATP-dependent polymerization of arginine and aspartate to multi-L-arginyl-poly-L-aspartic acid (cyanophycin; a water-insoluble reserve polymer).</text>
</comment>
<dbReference type="Pfam" id="PF18921">
    <property type="entry name" value="Cyanophycin_syn"/>
    <property type="match status" value="1"/>
</dbReference>
<evidence type="ECO:0000256" key="10">
    <source>
        <dbReference type="ARBA" id="ARBA00031353"/>
    </source>
</evidence>
<keyword evidence="7" id="KW-0436">Ligase</keyword>
<comment type="caution">
    <text evidence="16">The sequence shown here is derived from an EMBL/GenBank/DDBJ whole genome shotgun (WGS) entry which is preliminary data.</text>
</comment>
<dbReference type="PROSITE" id="PS50975">
    <property type="entry name" value="ATP_GRASP"/>
    <property type="match status" value="1"/>
</dbReference>
<dbReference type="SUPFAM" id="SSF53623">
    <property type="entry name" value="MurD-like peptide ligases, catalytic domain"/>
    <property type="match status" value="1"/>
</dbReference>
<keyword evidence="9 13" id="KW-0067">ATP-binding</keyword>
<dbReference type="InterPro" id="IPR011810">
    <property type="entry name" value="Cya_phycin_syn"/>
</dbReference>